<dbReference type="AlphaFoldDB" id="A0AA39W2Q8"/>
<evidence type="ECO:0000256" key="1">
    <source>
        <dbReference type="SAM" id="MobiDB-lite"/>
    </source>
</evidence>
<dbReference type="PANTHER" id="PTHR47584:SF14">
    <property type="entry name" value="L10-INTERACTING MYB DOMAIN-CONTAINING PROTEIN-LIKE"/>
    <property type="match status" value="1"/>
</dbReference>
<protein>
    <recommendedName>
        <fullName evidence="2">Myb/SANT-like domain-containing protein</fullName>
    </recommendedName>
</protein>
<sequence length="302" mass="34870">MESHDVGVDVDDKAEWSTQNEVAFIRILHDHVKKGDLQLSTFHKRVWLAIVDELFQQTQKRFTVLQLKSKFNRLRKKHREFSDLIAHTGFGWDPVSNTVTASAVVWAEYIKRVPGVKPYRKKGLDHYEILGDIFNTTTATGHLSFSSSQVPLPSDEDREVEDNFLNSGVHVNVEVEDDHDDDDEVELTEAVREKRKGKKPRRSIDSSNRRKKKWDSMDSYFEVASEVMSARLAKVKSKSAESTTKSDEQYSVTECMEALEALRDIDGDTFNKFMDRIVPSIEWRKAFLAMTEERKRQWLGGL</sequence>
<proteinExistence type="predicted"/>
<dbReference type="PANTHER" id="PTHR47584">
    <property type="match status" value="1"/>
</dbReference>
<dbReference type="Pfam" id="PF12776">
    <property type="entry name" value="Myb_DNA-bind_3"/>
    <property type="match status" value="1"/>
</dbReference>
<accession>A0AA39W2Q8</accession>
<gene>
    <name evidence="3" type="ORF">LWI29_009978</name>
</gene>
<dbReference type="InterPro" id="IPR024752">
    <property type="entry name" value="Myb/SANT-like_dom"/>
</dbReference>
<feature type="domain" description="Myb/SANT-like" evidence="2">
    <location>
        <begin position="15"/>
        <end position="109"/>
    </location>
</feature>
<evidence type="ECO:0000259" key="2">
    <source>
        <dbReference type="Pfam" id="PF12776"/>
    </source>
</evidence>
<dbReference type="Proteomes" id="UP001168877">
    <property type="component" value="Unassembled WGS sequence"/>
</dbReference>
<reference evidence="3" key="1">
    <citation type="journal article" date="2022" name="Plant J.">
        <title>Strategies of tolerance reflected in two North American maple genomes.</title>
        <authorList>
            <person name="McEvoy S.L."/>
            <person name="Sezen U.U."/>
            <person name="Trouern-Trend A."/>
            <person name="McMahon S.M."/>
            <person name="Schaberg P.G."/>
            <person name="Yang J."/>
            <person name="Wegrzyn J.L."/>
            <person name="Swenson N.G."/>
        </authorList>
    </citation>
    <scope>NUCLEOTIDE SEQUENCE</scope>
    <source>
        <strain evidence="3">NS2018</strain>
    </source>
</reference>
<organism evidence="3 4">
    <name type="scientific">Acer saccharum</name>
    <name type="common">Sugar maple</name>
    <dbReference type="NCBI Taxonomy" id="4024"/>
    <lineage>
        <taxon>Eukaryota</taxon>
        <taxon>Viridiplantae</taxon>
        <taxon>Streptophyta</taxon>
        <taxon>Embryophyta</taxon>
        <taxon>Tracheophyta</taxon>
        <taxon>Spermatophyta</taxon>
        <taxon>Magnoliopsida</taxon>
        <taxon>eudicotyledons</taxon>
        <taxon>Gunneridae</taxon>
        <taxon>Pentapetalae</taxon>
        <taxon>rosids</taxon>
        <taxon>malvids</taxon>
        <taxon>Sapindales</taxon>
        <taxon>Sapindaceae</taxon>
        <taxon>Hippocastanoideae</taxon>
        <taxon>Acereae</taxon>
        <taxon>Acer</taxon>
    </lineage>
</organism>
<feature type="region of interest" description="Disordered" evidence="1">
    <location>
        <begin position="191"/>
        <end position="210"/>
    </location>
</feature>
<evidence type="ECO:0000313" key="3">
    <source>
        <dbReference type="EMBL" id="KAK0599936.1"/>
    </source>
</evidence>
<name>A0AA39W2Q8_ACESA</name>
<dbReference type="InterPro" id="IPR045026">
    <property type="entry name" value="LIMYB"/>
</dbReference>
<keyword evidence="4" id="KW-1185">Reference proteome</keyword>
<comment type="caution">
    <text evidence="3">The sequence shown here is derived from an EMBL/GenBank/DDBJ whole genome shotgun (WGS) entry which is preliminary data.</text>
</comment>
<dbReference type="EMBL" id="JAUESC010000003">
    <property type="protein sequence ID" value="KAK0599936.1"/>
    <property type="molecule type" value="Genomic_DNA"/>
</dbReference>
<reference evidence="3" key="2">
    <citation type="submission" date="2023-06" db="EMBL/GenBank/DDBJ databases">
        <authorList>
            <person name="Swenson N.G."/>
            <person name="Wegrzyn J.L."/>
            <person name="Mcevoy S.L."/>
        </authorList>
    </citation>
    <scope>NUCLEOTIDE SEQUENCE</scope>
    <source>
        <strain evidence="3">NS2018</strain>
        <tissue evidence="3">Leaf</tissue>
    </source>
</reference>
<evidence type="ECO:0000313" key="4">
    <source>
        <dbReference type="Proteomes" id="UP001168877"/>
    </source>
</evidence>